<dbReference type="EMBL" id="JAVJAF010000001">
    <property type="protein sequence ID" value="MDR6234002.1"/>
    <property type="molecule type" value="Genomic_DNA"/>
</dbReference>
<dbReference type="RefSeq" id="WP_309757382.1">
    <property type="nucleotide sequence ID" value="NZ_JAVJAF010000001.1"/>
</dbReference>
<gene>
    <name evidence="3" type="ORF">QE440_001743</name>
</gene>
<dbReference type="Gene3D" id="3.40.190.10">
    <property type="entry name" value="Periplasmic binding protein-like II"/>
    <property type="match status" value="2"/>
</dbReference>
<sequence>MRKSWWGVAGVLLGCMLGMAQARAELPADYRVVLFTENFPPYNMAVDGKNFARDASIEGISTDLVREMFKRAKIAYDLSLRFPWDRIYNLTLENANYGIFSTTRTPEREALFKWVGPLAPTAWVVLAPQNSTITLSSLKDLAKYRVGAYKNDAVSRYLESQGLLPINALRDQENVAALQAGQLDLWATTDPVGRYLAKQAGVTQLKTVLRLREASLYLALNKDTPDEVVSRLQEALDAMRKEGVVDRITNRYL</sequence>
<evidence type="ECO:0000259" key="2">
    <source>
        <dbReference type="SMART" id="SM00062"/>
    </source>
</evidence>
<dbReference type="AlphaFoldDB" id="A0AAJ2BJZ9"/>
<dbReference type="InterPro" id="IPR001638">
    <property type="entry name" value="Solute-binding_3/MltF_N"/>
</dbReference>
<accession>A0AAJ2BJZ9</accession>
<evidence type="ECO:0000313" key="4">
    <source>
        <dbReference type="Proteomes" id="UP001268036"/>
    </source>
</evidence>
<dbReference type="Pfam" id="PF00497">
    <property type="entry name" value="SBP_bac_3"/>
    <property type="match status" value="1"/>
</dbReference>
<evidence type="ECO:0000256" key="1">
    <source>
        <dbReference type="SAM" id="SignalP"/>
    </source>
</evidence>
<proteinExistence type="predicted"/>
<protein>
    <submittedName>
        <fullName evidence="3">Polar amino acid transport system substrate-binding protein</fullName>
    </submittedName>
</protein>
<dbReference type="SUPFAM" id="SSF53850">
    <property type="entry name" value="Periplasmic binding protein-like II"/>
    <property type="match status" value="1"/>
</dbReference>
<name>A0AAJ2BJZ9_9PSED</name>
<dbReference type="SMART" id="SM00062">
    <property type="entry name" value="PBPb"/>
    <property type="match status" value="1"/>
</dbReference>
<dbReference type="Proteomes" id="UP001268036">
    <property type="component" value="Unassembled WGS sequence"/>
</dbReference>
<feature type="domain" description="Solute-binding protein family 3/N-terminal" evidence="2">
    <location>
        <begin position="29"/>
        <end position="253"/>
    </location>
</feature>
<organism evidence="3 4">
    <name type="scientific">Pseudomonas oryzihabitans</name>
    <dbReference type="NCBI Taxonomy" id="47885"/>
    <lineage>
        <taxon>Bacteria</taxon>
        <taxon>Pseudomonadati</taxon>
        <taxon>Pseudomonadota</taxon>
        <taxon>Gammaproteobacteria</taxon>
        <taxon>Pseudomonadales</taxon>
        <taxon>Pseudomonadaceae</taxon>
        <taxon>Pseudomonas</taxon>
    </lineage>
</organism>
<keyword evidence="1" id="KW-0732">Signal</keyword>
<dbReference type="PANTHER" id="PTHR38834:SF3">
    <property type="entry name" value="SOLUTE-BINDING PROTEIN FAMILY 3_N-TERMINAL DOMAIN-CONTAINING PROTEIN"/>
    <property type="match status" value="1"/>
</dbReference>
<evidence type="ECO:0000313" key="3">
    <source>
        <dbReference type="EMBL" id="MDR6234002.1"/>
    </source>
</evidence>
<comment type="caution">
    <text evidence="3">The sequence shown here is derived from an EMBL/GenBank/DDBJ whole genome shotgun (WGS) entry which is preliminary data.</text>
</comment>
<feature type="signal peptide" evidence="1">
    <location>
        <begin position="1"/>
        <end position="24"/>
    </location>
</feature>
<reference evidence="3" key="1">
    <citation type="submission" date="2023-08" db="EMBL/GenBank/DDBJ databases">
        <title>Functional and genomic diversity of the sorghum phyllosphere microbiome.</title>
        <authorList>
            <person name="Shade A."/>
        </authorList>
    </citation>
    <scope>NUCLEOTIDE SEQUENCE</scope>
    <source>
        <strain evidence="3">SORGH_AS_0201</strain>
    </source>
</reference>
<dbReference type="PROSITE" id="PS51257">
    <property type="entry name" value="PROKAR_LIPOPROTEIN"/>
    <property type="match status" value="1"/>
</dbReference>
<dbReference type="PANTHER" id="PTHR38834">
    <property type="entry name" value="PERIPLASMIC SUBSTRATE BINDING PROTEIN FAMILY 3"/>
    <property type="match status" value="1"/>
</dbReference>
<feature type="chain" id="PRO_5042548828" evidence="1">
    <location>
        <begin position="25"/>
        <end position="253"/>
    </location>
</feature>